<dbReference type="AlphaFoldDB" id="A0AAV8VQ08"/>
<evidence type="ECO:0000313" key="2">
    <source>
        <dbReference type="Proteomes" id="UP001159042"/>
    </source>
</evidence>
<reference evidence="1 2" key="1">
    <citation type="journal article" date="2023" name="Insect Mol. Biol.">
        <title>Genome sequencing provides insights into the evolution of gene families encoding plant cell wall-degrading enzymes in longhorned beetles.</title>
        <authorList>
            <person name="Shin N.R."/>
            <person name="Okamura Y."/>
            <person name="Kirsch R."/>
            <person name="Pauchet Y."/>
        </authorList>
    </citation>
    <scope>NUCLEOTIDE SEQUENCE [LARGE SCALE GENOMIC DNA]</scope>
    <source>
        <strain evidence="1">EAD_L_NR</strain>
    </source>
</reference>
<evidence type="ECO:0000313" key="1">
    <source>
        <dbReference type="EMBL" id="KAJ8916363.1"/>
    </source>
</evidence>
<gene>
    <name evidence="1" type="ORF">NQ315_005060</name>
</gene>
<organism evidence="1 2">
    <name type="scientific">Exocentrus adspersus</name>
    <dbReference type="NCBI Taxonomy" id="1586481"/>
    <lineage>
        <taxon>Eukaryota</taxon>
        <taxon>Metazoa</taxon>
        <taxon>Ecdysozoa</taxon>
        <taxon>Arthropoda</taxon>
        <taxon>Hexapoda</taxon>
        <taxon>Insecta</taxon>
        <taxon>Pterygota</taxon>
        <taxon>Neoptera</taxon>
        <taxon>Endopterygota</taxon>
        <taxon>Coleoptera</taxon>
        <taxon>Polyphaga</taxon>
        <taxon>Cucujiformia</taxon>
        <taxon>Chrysomeloidea</taxon>
        <taxon>Cerambycidae</taxon>
        <taxon>Lamiinae</taxon>
        <taxon>Acanthocinini</taxon>
        <taxon>Exocentrus</taxon>
    </lineage>
</organism>
<proteinExistence type="predicted"/>
<dbReference type="Proteomes" id="UP001159042">
    <property type="component" value="Unassembled WGS sequence"/>
</dbReference>
<dbReference type="EMBL" id="JANEYG010000043">
    <property type="protein sequence ID" value="KAJ8916363.1"/>
    <property type="molecule type" value="Genomic_DNA"/>
</dbReference>
<evidence type="ECO:0008006" key="3">
    <source>
        <dbReference type="Google" id="ProtNLM"/>
    </source>
</evidence>
<sequence length="257" mass="28657">MNLEQKRELLSSIPLGRVRCIICGKSHVSLMKISHQAGPSFSGHRVTELIHSSKHGAEIGFGVTKKKNGLCIPFFGGRSTSEQRHNCYRVKVSGEEFNCSMEVLDQSVICKQILQVTDGPWLEELKAMNIALTDVVDSGPTEILFGADVIGKLYTGRKHELNCGLFAIETLFGWTLMGRIPLKYPRCDAVMTVFSLFAMEVKVTDLGEPSVLEITDPVENRPKQQKANETKEFLKRPHGWKKLRCILEGGNFPIAVL</sequence>
<comment type="caution">
    <text evidence="1">The sequence shown here is derived from an EMBL/GenBank/DDBJ whole genome shotgun (WGS) entry which is preliminary data.</text>
</comment>
<name>A0AAV8VQ08_9CUCU</name>
<protein>
    <recommendedName>
        <fullName evidence="3">Peptidase aspartic putative domain-containing protein</fullName>
    </recommendedName>
</protein>
<keyword evidence="2" id="KW-1185">Reference proteome</keyword>
<accession>A0AAV8VQ08</accession>